<feature type="non-terminal residue" evidence="1">
    <location>
        <position position="48"/>
    </location>
</feature>
<evidence type="ECO:0000313" key="2">
    <source>
        <dbReference type="Proteomes" id="UP000269945"/>
    </source>
</evidence>
<evidence type="ECO:0000313" key="1">
    <source>
        <dbReference type="EMBL" id="VCX30856.1"/>
    </source>
</evidence>
<protein>
    <submittedName>
        <fullName evidence="1">Uncharacterized protein</fullName>
    </submittedName>
</protein>
<keyword evidence="2" id="KW-1185">Reference proteome</keyword>
<dbReference type="EMBL" id="CYRY02039435">
    <property type="protein sequence ID" value="VCX30856.1"/>
    <property type="molecule type" value="Genomic_DNA"/>
</dbReference>
<name>A0A9X9Q5N7_GULGU</name>
<proteinExistence type="predicted"/>
<dbReference type="AlphaFoldDB" id="A0A9X9Q5N7"/>
<gene>
    <name evidence="1" type="ORF">BN2614_LOCUS3</name>
</gene>
<dbReference type="Proteomes" id="UP000269945">
    <property type="component" value="Unassembled WGS sequence"/>
</dbReference>
<sequence length="48" mass="5899">MGYYYIPGLLQELDICHLPDMEKLLMKYRLFKPLQCYFFSFSKKILFI</sequence>
<accession>A0A9X9Q5N7</accession>
<reference evidence="1 2" key="1">
    <citation type="submission" date="2018-10" db="EMBL/GenBank/DDBJ databases">
        <authorList>
            <person name="Ekblom R."/>
            <person name="Jareborg N."/>
        </authorList>
    </citation>
    <scope>NUCLEOTIDE SEQUENCE [LARGE SCALE GENOMIC DNA]</scope>
    <source>
        <tissue evidence="1">Muscle</tissue>
    </source>
</reference>
<comment type="caution">
    <text evidence="1">The sequence shown here is derived from an EMBL/GenBank/DDBJ whole genome shotgun (WGS) entry which is preliminary data.</text>
</comment>
<organism evidence="1 2">
    <name type="scientific">Gulo gulo</name>
    <name type="common">Wolverine</name>
    <name type="synonym">Gluton</name>
    <dbReference type="NCBI Taxonomy" id="48420"/>
    <lineage>
        <taxon>Eukaryota</taxon>
        <taxon>Metazoa</taxon>
        <taxon>Chordata</taxon>
        <taxon>Craniata</taxon>
        <taxon>Vertebrata</taxon>
        <taxon>Euteleostomi</taxon>
        <taxon>Mammalia</taxon>
        <taxon>Eutheria</taxon>
        <taxon>Laurasiatheria</taxon>
        <taxon>Carnivora</taxon>
        <taxon>Caniformia</taxon>
        <taxon>Musteloidea</taxon>
        <taxon>Mustelidae</taxon>
        <taxon>Guloninae</taxon>
        <taxon>Gulo</taxon>
    </lineage>
</organism>